<name>A0AC35TXZ9_9BILA</name>
<accession>A0AC35TXZ9</accession>
<protein>
    <submittedName>
        <fullName evidence="2">Aurora kinase</fullName>
    </submittedName>
</protein>
<sequence length="355" mass="40264">MSTISSDGTETSVDPNSDTNSSDFEDEDMDEEMKTMCIDSLSERTVEESSQSSDLLTSDLEVRTAGANITGLGGRFILDDFVVGRPFGKGQYGSVYLAKTKKEGYVCVLKIVSIKKMHKAKGLHLMSSEIAIHKRLKHPFILQLFNWFCEDDLLYLILECALNGSLAKELSLMKDGVFGCGMTCKYTVQVTDALIYCHRHQIIHRDLKTENILLDHKKNIKLADFGWSAKCSDTRKTFCGTAEYMPPEMLTGKEVTYDYKVDNWAVGVLIYEMLLGATPFDGKNVPLILSKIRLGKFHVPSMLEPEVKNLIKRLLQRNPLKRLELTDVLRHPFVIKYYPKARHLKFNEGEPFIDN</sequence>
<dbReference type="Proteomes" id="UP000095286">
    <property type="component" value="Unplaced"/>
</dbReference>
<evidence type="ECO:0000313" key="1">
    <source>
        <dbReference type="Proteomes" id="UP000095286"/>
    </source>
</evidence>
<reference evidence="2" key="1">
    <citation type="submission" date="2016-11" db="UniProtKB">
        <authorList>
            <consortium name="WormBaseParasite"/>
        </authorList>
    </citation>
    <scope>IDENTIFICATION</scope>
    <source>
        <strain evidence="2">KR3021</strain>
    </source>
</reference>
<dbReference type="WBParaSite" id="RSKR_0000548500.1">
    <property type="protein sequence ID" value="RSKR_0000548500.1"/>
    <property type="gene ID" value="RSKR_0000548500"/>
</dbReference>
<evidence type="ECO:0000313" key="2">
    <source>
        <dbReference type="WBParaSite" id="RSKR_0000548500.1"/>
    </source>
</evidence>
<proteinExistence type="predicted"/>
<organism evidence="1 2">
    <name type="scientific">Rhabditophanes sp. KR3021</name>
    <dbReference type="NCBI Taxonomy" id="114890"/>
    <lineage>
        <taxon>Eukaryota</taxon>
        <taxon>Metazoa</taxon>
        <taxon>Ecdysozoa</taxon>
        <taxon>Nematoda</taxon>
        <taxon>Chromadorea</taxon>
        <taxon>Rhabditida</taxon>
        <taxon>Tylenchina</taxon>
        <taxon>Panagrolaimomorpha</taxon>
        <taxon>Strongyloidoidea</taxon>
        <taxon>Alloionematidae</taxon>
        <taxon>Rhabditophanes</taxon>
    </lineage>
</organism>